<proteinExistence type="predicted"/>
<dbReference type="GO" id="GO:0000724">
    <property type="term" value="P:double-strand break repair via homologous recombination"/>
    <property type="evidence" value="ECO:0007669"/>
    <property type="project" value="TreeGrafter"/>
</dbReference>
<evidence type="ECO:0000259" key="3">
    <source>
        <dbReference type="PROSITE" id="PS50966"/>
    </source>
</evidence>
<keyword evidence="1" id="KW-0862">Zinc</keyword>
<dbReference type="PROSITE" id="PS50966">
    <property type="entry name" value="ZF_SWIM"/>
    <property type="match status" value="1"/>
</dbReference>
<protein>
    <recommendedName>
        <fullName evidence="3">SWIM-type domain-containing protein</fullName>
    </recommendedName>
</protein>
<dbReference type="Proteomes" id="UP000836788">
    <property type="component" value="Chromosome 3"/>
</dbReference>
<reference evidence="4" key="1">
    <citation type="submission" date="2022-02" db="EMBL/GenBank/DDBJ databases">
        <authorList>
            <person name="Giguere J D."/>
        </authorList>
    </citation>
    <scope>NUCLEOTIDE SEQUENCE</scope>
    <source>
        <strain evidence="4">CCAP 1055/1</strain>
    </source>
</reference>
<feature type="region of interest" description="Disordered" evidence="2">
    <location>
        <begin position="1"/>
        <end position="24"/>
    </location>
</feature>
<dbReference type="PANTHER" id="PTHR28498:SF1">
    <property type="entry name" value="ZINC FINGER SWIM DOMAIN-CONTAINING PROTEIN 7"/>
    <property type="match status" value="1"/>
</dbReference>
<evidence type="ECO:0000256" key="2">
    <source>
        <dbReference type="SAM" id="MobiDB-lite"/>
    </source>
</evidence>
<dbReference type="GO" id="GO:0008270">
    <property type="term" value="F:zinc ion binding"/>
    <property type="evidence" value="ECO:0007669"/>
    <property type="project" value="UniProtKB-KW"/>
</dbReference>
<name>A0A8J9TT19_PHATR</name>
<evidence type="ECO:0000256" key="1">
    <source>
        <dbReference type="PROSITE-ProRule" id="PRU00325"/>
    </source>
</evidence>
<keyword evidence="1" id="KW-0479">Metal-binding</keyword>
<dbReference type="InterPro" id="IPR007527">
    <property type="entry name" value="Znf_SWIM"/>
</dbReference>
<sequence>MDQSTTPGAPNGSTIPNSRKQTAKPPLCATRSINLLDHFLNNLKPGDGDSPMSTPKELQTRQDAILRVADFLFGSTLDGALAILDSRESLITRILSTSSRRLIYFCRGKSTGKNESQNYFCILPEKEMAFPFYFCSCRSFFERSRASVEARPCKHLLAILLSHALHVKPLQVETTSDEDFSKLVVNRLEM</sequence>
<dbReference type="PANTHER" id="PTHR28498">
    <property type="entry name" value="ZINC FINGER SWIM DOMAIN-CONTAINING PROTEIN 7"/>
    <property type="match status" value="1"/>
</dbReference>
<dbReference type="EMBL" id="OU594944">
    <property type="protein sequence ID" value="CAG9287988.1"/>
    <property type="molecule type" value="Genomic_DNA"/>
</dbReference>
<keyword evidence="1" id="KW-0863">Zinc-finger</keyword>
<organism evidence="4">
    <name type="scientific">Phaeodactylum tricornutum</name>
    <name type="common">Diatom</name>
    <dbReference type="NCBI Taxonomy" id="2850"/>
    <lineage>
        <taxon>Eukaryota</taxon>
        <taxon>Sar</taxon>
        <taxon>Stramenopiles</taxon>
        <taxon>Ochrophyta</taxon>
        <taxon>Bacillariophyta</taxon>
        <taxon>Bacillariophyceae</taxon>
        <taxon>Bacillariophycidae</taxon>
        <taxon>Naviculales</taxon>
        <taxon>Phaeodactylaceae</taxon>
        <taxon>Phaeodactylum</taxon>
    </lineage>
</organism>
<feature type="compositionally biased region" description="Polar residues" evidence="2">
    <location>
        <begin position="1"/>
        <end position="20"/>
    </location>
</feature>
<dbReference type="AlphaFoldDB" id="A0A8J9TT19"/>
<dbReference type="GO" id="GO:0097196">
    <property type="term" value="C:Shu complex"/>
    <property type="evidence" value="ECO:0007669"/>
    <property type="project" value="TreeGrafter"/>
</dbReference>
<feature type="domain" description="SWIM-type" evidence="3">
    <location>
        <begin position="120"/>
        <end position="164"/>
    </location>
</feature>
<evidence type="ECO:0000313" key="4">
    <source>
        <dbReference type="EMBL" id="CAG9287988.1"/>
    </source>
</evidence>
<gene>
    <name evidence="4" type="ORF">PTTT1_LOCUS37190</name>
</gene>
<accession>A0A8J9TT19</accession>